<sequence length="227" mass="24347">MTWIIALVLAVAAFAVGVIAFRLPRTSWTSLAAALVFGLTGYTLQASPDISAAPKSAAQEAYSDDWQIIDSRKTLIYGPLASSSDTVLVADGFARRGSFENAAGFYGHVVAENPRDFDAWVALGNALTEQADGALTQAGLYAFREAARIAPENPAPAYFIGLSLIRQGRMMEARQVWRGALEAMPQEDSEDAQAARAFLSQRVERLETMLAQAGAIPAPEPEANEPQ</sequence>
<keyword evidence="2" id="KW-1185">Reference proteome</keyword>
<dbReference type="AlphaFoldDB" id="A0A4T3F3U2"/>
<dbReference type="EMBL" id="SSHH01000001">
    <property type="protein sequence ID" value="TIX51955.1"/>
    <property type="molecule type" value="Genomic_DNA"/>
</dbReference>
<name>A0A4T3F3U2_9SPHN</name>
<dbReference type="RefSeq" id="WP_136692742.1">
    <property type="nucleotide sequence ID" value="NZ_SSHH01000001.1"/>
</dbReference>
<dbReference type="Proteomes" id="UP000309389">
    <property type="component" value="Unassembled WGS sequence"/>
</dbReference>
<accession>A0A4T3F3U2</accession>
<gene>
    <name evidence="1" type="ORF">E5222_05845</name>
</gene>
<evidence type="ECO:0000313" key="2">
    <source>
        <dbReference type="Proteomes" id="UP000309389"/>
    </source>
</evidence>
<organism evidence="1 2">
    <name type="scientific">Alteraurantiacibacter aquimixticola</name>
    <dbReference type="NCBI Taxonomy" id="2489173"/>
    <lineage>
        <taxon>Bacteria</taxon>
        <taxon>Pseudomonadati</taxon>
        <taxon>Pseudomonadota</taxon>
        <taxon>Alphaproteobacteria</taxon>
        <taxon>Sphingomonadales</taxon>
        <taxon>Erythrobacteraceae</taxon>
        <taxon>Alteraurantiacibacter</taxon>
    </lineage>
</organism>
<protein>
    <submittedName>
        <fullName evidence="1">Cytochrome C biosynthesis protein</fullName>
    </submittedName>
</protein>
<proteinExistence type="predicted"/>
<dbReference type="Gene3D" id="1.25.40.10">
    <property type="entry name" value="Tetratricopeptide repeat domain"/>
    <property type="match status" value="1"/>
</dbReference>
<comment type="caution">
    <text evidence="1">The sequence shown here is derived from an EMBL/GenBank/DDBJ whole genome shotgun (WGS) entry which is preliminary data.</text>
</comment>
<dbReference type="SUPFAM" id="SSF48452">
    <property type="entry name" value="TPR-like"/>
    <property type="match status" value="1"/>
</dbReference>
<dbReference type="OrthoDB" id="7390129at2"/>
<reference evidence="1 2" key="1">
    <citation type="submission" date="2019-04" db="EMBL/GenBank/DDBJ databases">
        <title>Altererythrobacter aquimixticola sp. nov., isolated from sediment of junction between the ocean and a freshwater spring.</title>
        <authorList>
            <person name="Yoon J.-H."/>
        </authorList>
    </citation>
    <scope>NUCLEOTIDE SEQUENCE [LARGE SCALE GENOMIC DNA]</scope>
    <source>
        <strain evidence="1 2">SSKS-13</strain>
    </source>
</reference>
<evidence type="ECO:0000313" key="1">
    <source>
        <dbReference type="EMBL" id="TIX51955.1"/>
    </source>
</evidence>
<dbReference type="InterPro" id="IPR011990">
    <property type="entry name" value="TPR-like_helical_dom_sf"/>
</dbReference>